<proteinExistence type="predicted"/>
<dbReference type="Proteomes" id="UP000028999">
    <property type="component" value="Unassembled WGS sequence"/>
</dbReference>
<accession>A0A078JM54</accession>
<dbReference type="Gramene" id="CDY66826">
    <property type="protein sequence ID" value="CDY66826"/>
    <property type="gene ID" value="GSBRNA2T00056650001"/>
</dbReference>
<evidence type="ECO:0000313" key="1">
    <source>
        <dbReference type="EMBL" id="CDY66826.1"/>
    </source>
</evidence>
<name>A0A078JM54_BRANA</name>
<dbReference type="EMBL" id="LK035498">
    <property type="protein sequence ID" value="CDY66826.1"/>
    <property type="molecule type" value="Genomic_DNA"/>
</dbReference>
<sequence>MLHPHPRGHTTWFNKLRNGISNNINQMMYSMFRKGYPTYSVVHAEDRELWFHQFVQAYTNKKTGEIQNIVIKDVVDLVETQKEAYLASQQPISDDESSAASANLTRIQVNQMVEEVIFLYFSFHYYLILLVFF</sequence>
<evidence type="ECO:0000313" key="2">
    <source>
        <dbReference type="Proteomes" id="UP000028999"/>
    </source>
</evidence>
<organism evidence="1 2">
    <name type="scientific">Brassica napus</name>
    <name type="common">Rape</name>
    <dbReference type="NCBI Taxonomy" id="3708"/>
    <lineage>
        <taxon>Eukaryota</taxon>
        <taxon>Viridiplantae</taxon>
        <taxon>Streptophyta</taxon>
        <taxon>Embryophyta</taxon>
        <taxon>Tracheophyta</taxon>
        <taxon>Spermatophyta</taxon>
        <taxon>Magnoliopsida</taxon>
        <taxon>eudicotyledons</taxon>
        <taxon>Gunneridae</taxon>
        <taxon>Pentapetalae</taxon>
        <taxon>rosids</taxon>
        <taxon>malvids</taxon>
        <taxon>Brassicales</taxon>
        <taxon>Brassicaceae</taxon>
        <taxon>Brassiceae</taxon>
        <taxon>Brassica</taxon>
    </lineage>
</organism>
<keyword evidence="2" id="KW-1185">Reference proteome</keyword>
<gene>
    <name evidence="1" type="primary">BnaCnng52490D</name>
    <name evidence="1" type="ORF">GSBRNA2T00056650001</name>
</gene>
<protein>
    <submittedName>
        <fullName evidence="1">BnaCnng52490D protein</fullName>
    </submittedName>
</protein>
<dbReference type="AlphaFoldDB" id="A0A078JM54"/>
<reference evidence="1 2" key="1">
    <citation type="journal article" date="2014" name="Science">
        <title>Plant genetics. Early allopolyploid evolution in the post-Neolithic Brassica napus oilseed genome.</title>
        <authorList>
            <person name="Chalhoub B."/>
            <person name="Denoeud F."/>
            <person name="Liu S."/>
            <person name="Parkin I.A."/>
            <person name="Tang H."/>
            <person name="Wang X."/>
            <person name="Chiquet J."/>
            <person name="Belcram H."/>
            <person name="Tong C."/>
            <person name="Samans B."/>
            <person name="Correa M."/>
            <person name="Da Silva C."/>
            <person name="Just J."/>
            <person name="Falentin C."/>
            <person name="Koh C.S."/>
            <person name="Le Clainche I."/>
            <person name="Bernard M."/>
            <person name="Bento P."/>
            <person name="Noel B."/>
            <person name="Labadie K."/>
            <person name="Alberti A."/>
            <person name="Charles M."/>
            <person name="Arnaud D."/>
            <person name="Guo H."/>
            <person name="Daviaud C."/>
            <person name="Alamery S."/>
            <person name="Jabbari K."/>
            <person name="Zhao M."/>
            <person name="Edger P.P."/>
            <person name="Chelaifa H."/>
            <person name="Tack D."/>
            <person name="Lassalle G."/>
            <person name="Mestiri I."/>
            <person name="Schnel N."/>
            <person name="Le Paslier M.C."/>
            <person name="Fan G."/>
            <person name="Renault V."/>
            <person name="Bayer P.E."/>
            <person name="Golicz A.A."/>
            <person name="Manoli S."/>
            <person name="Lee T.H."/>
            <person name="Thi V.H."/>
            <person name="Chalabi S."/>
            <person name="Hu Q."/>
            <person name="Fan C."/>
            <person name="Tollenaere R."/>
            <person name="Lu Y."/>
            <person name="Battail C."/>
            <person name="Shen J."/>
            <person name="Sidebottom C.H."/>
            <person name="Wang X."/>
            <person name="Canaguier A."/>
            <person name="Chauveau A."/>
            <person name="Berard A."/>
            <person name="Deniot G."/>
            <person name="Guan M."/>
            <person name="Liu Z."/>
            <person name="Sun F."/>
            <person name="Lim Y.P."/>
            <person name="Lyons E."/>
            <person name="Town C.D."/>
            <person name="Bancroft I."/>
            <person name="Wang X."/>
            <person name="Meng J."/>
            <person name="Ma J."/>
            <person name="Pires J.C."/>
            <person name="King G.J."/>
            <person name="Brunel D."/>
            <person name="Delourme R."/>
            <person name="Renard M."/>
            <person name="Aury J.M."/>
            <person name="Adams K.L."/>
            <person name="Batley J."/>
            <person name="Snowdon R.J."/>
            <person name="Tost J."/>
            <person name="Edwards D."/>
            <person name="Zhou Y."/>
            <person name="Hua W."/>
            <person name="Sharpe A.G."/>
            <person name="Paterson A.H."/>
            <person name="Guan C."/>
            <person name="Wincker P."/>
        </authorList>
    </citation>
    <scope>NUCLEOTIDE SEQUENCE [LARGE SCALE GENOMIC DNA]</scope>
    <source>
        <strain evidence="2">cv. Darmor-bzh</strain>
    </source>
</reference>
<dbReference type="PaxDb" id="3708-A0A078JM54"/>
<dbReference type="OMA" id="PRGHTTW"/>